<feature type="chain" id="PRO_5011740884" description="DUF5666 domain-containing protein" evidence="1">
    <location>
        <begin position="24"/>
        <end position="124"/>
    </location>
</feature>
<evidence type="ECO:0000313" key="3">
    <source>
        <dbReference type="Proteomes" id="UP000199071"/>
    </source>
</evidence>
<evidence type="ECO:0000256" key="1">
    <source>
        <dbReference type="SAM" id="SignalP"/>
    </source>
</evidence>
<dbReference type="Pfam" id="PF19649">
    <property type="entry name" value="DUF6152"/>
    <property type="match status" value="1"/>
</dbReference>
<proteinExistence type="predicted"/>
<name>A0A1G6A9I6_9HYPH</name>
<feature type="signal peptide" evidence="1">
    <location>
        <begin position="1"/>
        <end position="23"/>
    </location>
</feature>
<dbReference type="RefSeq" id="WP_090874480.1">
    <property type="nucleotide sequence ID" value="NZ_FMXQ01000001.1"/>
</dbReference>
<evidence type="ECO:0000313" key="2">
    <source>
        <dbReference type="EMBL" id="SDB05105.1"/>
    </source>
</evidence>
<dbReference type="Proteomes" id="UP000199071">
    <property type="component" value="Unassembled WGS sequence"/>
</dbReference>
<accession>A0A1G6A9I6</accession>
<evidence type="ECO:0008006" key="4">
    <source>
        <dbReference type="Google" id="ProtNLM"/>
    </source>
</evidence>
<organism evidence="2 3">
    <name type="scientific">Bauldia litoralis</name>
    <dbReference type="NCBI Taxonomy" id="665467"/>
    <lineage>
        <taxon>Bacteria</taxon>
        <taxon>Pseudomonadati</taxon>
        <taxon>Pseudomonadota</taxon>
        <taxon>Alphaproteobacteria</taxon>
        <taxon>Hyphomicrobiales</taxon>
        <taxon>Kaistiaceae</taxon>
        <taxon>Bauldia</taxon>
    </lineage>
</organism>
<reference evidence="2 3" key="1">
    <citation type="submission" date="2016-10" db="EMBL/GenBank/DDBJ databases">
        <authorList>
            <person name="de Groot N.N."/>
        </authorList>
    </citation>
    <scope>NUCLEOTIDE SEQUENCE [LARGE SCALE GENOMIC DNA]</scope>
    <source>
        <strain evidence="2 3">ATCC 35022</strain>
    </source>
</reference>
<dbReference type="AlphaFoldDB" id="A0A1G6A9I6"/>
<dbReference type="InterPro" id="IPR046150">
    <property type="entry name" value="DUF6152"/>
</dbReference>
<sequence length="124" mass="13091">MKTLSTTVLAVVALAAAGGAALAHHGWFWTDDGDFVLEGTIEEIYLGNPHATLKVMAEGELWHVDLAPPSRTAAAGFVEGVAAVGDEVIALGQRSADPDELKMKAERLTIDGVNYDVYPDRVGS</sequence>
<protein>
    <recommendedName>
        <fullName evidence="4">DUF5666 domain-containing protein</fullName>
    </recommendedName>
</protein>
<keyword evidence="1" id="KW-0732">Signal</keyword>
<dbReference type="OrthoDB" id="512581at2"/>
<gene>
    <name evidence="2" type="ORF">SAMN02982931_00347</name>
</gene>
<keyword evidence="3" id="KW-1185">Reference proteome</keyword>
<dbReference type="EMBL" id="FMXQ01000001">
    <property type="protein sequence ID" value="SDB05105.1"/>
    <property type="molecule type" value="Genomic_DNA"/>
</dbReference>
<dbReference type="STRING" id="665467.SAMN02982931_00347"/>